<dbReference type="RefSeq" id="XP_038806086.1">
    <property type="nucleotide sequence ID" value="XM_038957623.1"/>
</dbReference>
<gene>
    <name evidence="2" type="ORF">EAE98_010002</name>
</gene>
<dbReference type="GeneID" id="62236773"/>
<comment type="caution">
    <text evidence="2">The sequence shown here is derived from an EMBL/GenBank/DDBJ whole genome shotgun (WGS) entry which is preliminary data.</text>
</comment>
<sequence length="467" mass="54460">MNPEIPAPRDSQDVQDGGTVQQAVELVGKMLEQIQIELEKMLSQRGEVPSEADAPENEKDESQKRYKTLESNYQKISEELKVFGRQIASAPDKSGQVQAELKLAQAKNDIEKLKAEVQNLQAQCNDYQAQAQAHQNPQNVQELETQLEELKNENKELQRKRVERLDKDPNVWRRWVHRHNSVEKAGPMPLYGERYRDMLHMLDNFVYFNLDWKQEPKMELIGQQKWRDKTLRWAFETKPDVERYFRLRRPVFQFLSDEILLQPAFGLDDEDEGVKMEAGFTAFERKLRESSKGDDQIVSNVKLVLANDFADQLFESIDCHNWRKFTYRCAKVIRERDSERKIVALASAWEDFLRPVPKKGDVKIAQKLMLKICREAFTLSQILRAEPLDYYKIYFPQPGDSIPPEKKDKYNPETMEVRGEEPGFPANEVGTVAYTYYGGLFFRDIHQQEVWNSLVPAQVVVKVAARE</sequence>
<evidence type="ECO:0000313" key="3">
    <source>
        <dbReference type="Proteomes" id="UP000783213"/>
    </source>
</evidence>
<dbReference type="Proteomes" id="UP000783213">
    <property type="component" value="Unassembled WGS sequence"/>
</dbReference>
<dbReference type="EMBL" id="RCSX01000032">
    <property type="protein sequence ID" value="KAF7917974.1"/>
    <property type="molecule type" value="Genomic_DNA"/>
</dbReference>
<keyword evidence="3" id="KW-1185">Reference proteome</keyword>
<proteinExistence type="predicted"/>
<evidence type="ECO:0000313" key="2">
    <source>
        <dbReference type="EMBL" id="KAF7917974.1"/>
    </source>
</evidence>
<accession>A0ABQ7IA43</accession>
<evidence type="ECO:0000256" key="1">
    <source>
        <dbReference type="SAM" id="MobiDB-lite"/>
    </source>
</evidence>
<dbReference type="Gene3D" id="1.10.287.1490">
    <property type="match status" value="1"/>
</dbReference>
<feature type="compositionally biased region" description="Basic and acidic residues" evidence="1">
    <location>
        <begin position="56"/>
        <end position="66"/>
    </location>
</feature>
<name>A0ABQ7IA43_9HELO</name>
<protein>
    <submittedName>
        <fullName evidence="2">Uncharacterized protein</fullName>
    </submittedName>
</protein>
<organism evidence="2 3">
    <name type="scientific">Botrytis deweyae</name>
    <dbReference type="NCBI Taxonomy" id="2478750"/>
    <lineage>
        <taxon>Eukaryota</taxon>
        <taxon>Fungi</taxon>
        <taxon>Dikarya</taxon>
        <taxon>Ascomycota</taxon>
        <taxon>Pezizomycotina</taxon>
        <taxon>Leotiomycetes</taxon>
        <taxon>Helotiales</taxon>
        <taxon>Sclerotiniaceae</taxon>
        <taxon>Botrytis</taxon>
    </lineage>
</organism>
<feature type="region of interest" description="Disordered" evidence="1">
    <location>
        <begin position="42"/>
        <end position="66"/>
    </location>
</feature>
<reference evidence="2 3" key="1">
    <citation type="journal article" date="2020" name="Genome Biol. Evol.">
        <title>Comparative genomics of Sclerotiniaceae.</title>
        <authorList>
            <person name="Valero Jimenez C.A."/>
            <person name="Steentjes M."/>
            <person name="Scholten O.E."/>
            <person name="Van Kan J.A.L."/>
        </authorList>
    </citation>
    <scope>NUCLEOTIDE SEQUENCE [LARGE SCALE GENOMIC DNA]</scope>
    <source>
        <strain evidence="2 3">B1</strain>
    </source>
</reference>